<sequence length="711" mass="81678">MGLGVREMGKKKSLRAKKKHAKYASFSVIAVHPHYTSPGVDADLIQSPRRILWQEPRKDKVRFNANRPDRTLRARGGPFPRGFSACCAAFPIPRESGFQIDCFIVCFSVSSSSLRFTSILLLFILVARVLKLKLPTQTYSIYSGIRWAQLEASWIYPHCVIVLWRLLNVEAKSKAYIQWFRPIGIHSASFPPHSSPTLIPIPSLSIVHQKKKERKKERQTMLRMVIQFFFMLVFCKTLLWVPLAGEFTIVEVTANRAMCVPESSHVQGIEAHVLKQSAGLSWLSTAGIFYEFRNRMAMVRLTKLTKWERDIVSFLRRKQMRNPGRRMQLIGQRWWMKSKGRKASPRAKANGEHKMVTIDSYHPVMQIMLRLGDFFFFMCSLGNWIHLKGKGNQKAQGGRDYVALLLQLVKIKPNQLVGSRIFRTSPVAHGWIIRIEVLDRTQQDCHKCIDLDGMKSSKKHGSHFYKNNLFPSFLIFYSSLFEIYQLLKGWSTLIKSGDKLRFINSEGLPRNQNDKNMMLNEKIFHLLWILSKVLPGRYHQLILAFFFIFLGGSATNTSIAKSEFGASTRYVILSSSILILNYKTFSDISLPIIICTPDDSIILFPQSLGASKFSFSLNCKLLKRFIEEILTSIQKNEMGGKTQERRYATRFDNFSIVLAFEPIFRKKLGGISAGHSLSLTLNLYSFLYFCNSKCTTTKIIKLLVIWTQKFK</sequence>
<evidence type="ECO:0000313" key="3">
    <source>
        <dbReference type="Proteomes" id="UP000037035"/>
    </source>
</evidence>
<reference evidence="2 3" key="1">
    <citation type="submission" date="2015-08" db="EMBL/GenBank/DDBJ databases">
        <title>Next Generation Sequencing and Analysis of the Genome of Puccinia sorghi L Schw, the Causal Agent of Maize Common Rust.</title>
        <authorList>
            <person name="Rochi L."/>
            <person name="Burguener G."/>
            <person name="Darino M."/>
            <person name="Turjanski A."/>
            <person name="Kreff E."/>
            <person name="Dieguez M.J."/>
            <person name="Sacco F."/>
        </authorList>
    </citation>
    <scope>NUCLEOTIDE SEQUENCE [LARGE SCALE GENOMIC DNA]</scope>
    <source>
        <strain evidence="2 3">RO10H11247</strain>
    </source>
</reference>
<feature type="transmembrane region" description="Helical" evidence="1">
    <location>
        <begin position="102"/>
        <end position="127"/>
    </location>
</feature>
<keyword evidence="1" id="KW-0812">Transmembrane</keyword>
<evidence type="ECO:0000256" key="1">
    <source>
        <dbReference type="SAM" id="Phobius"/>
    </source>
</evidence>
<gene>
    <name evidence="2" type="ORF">VP01_2192g1</name>
</gene>
<name>A0A0L6V995_9BASI</name>
<dbReference type="EMBL" id="LAVV01007050">
    <property type="protein sequence ID" value="KNZ57289.1"/>
    <property type="molecule type" value="Genomic_DNA"/>
</dbReference>
<protein>
    <submittedName>
        <fullName evidence="2">Uncharacterized protein</fullName>
    </submittedName>
</protein>
<comment type="caution">
    <text evidence="2">The sequence shown here is derived from an EMBL/GenBank/DDBJ whole genome shotgun (WGS) entry which is preliminary data.</text>
</comment>
<keyword evidence="1" id="KW-0472">Membrane</keyword>
<feature type="transmembrane region" description="Helical" evidence="1">
    <location>
        <begin position="147"/>
        <end position="167"/>
    </location>
</feature>
<dbReference type="Proteomes" id="UP000037035">
    <property type="component" value="Unassembled WGS sequence"/>
</dbReference>
<evidence type="ECO:0000313" key="2">
    <source>
        <dbReference type="EMBL" id="KNZ57289.1"/>
    </source>
</evidence>
<organism evidence="2 3">
    <name type="scientific">Puccinia sorghi</name>
    <dbReference type="NCBI Taxonomy" id="27349"/>
    <lineage>
        <taxon>Eukaryota</taxon>
        <taxon>Fungi</taxon>
        <taxon>Dikarya</taxon>
        <taxon>Basidiomycota</taxon>
        <taxon>Pucciniomycotina</taxon>
        <taxon>Pucciniomycetes</taxon>
        <taxon>Pucciniales</taxon>
        <taxon>Pucciniaceae</taxon>
        <taxon>Puccinia</taxon>
    </lineage>
</organism>
<keyword evidence="3" id="KW-1185">Reference proteome</keyword>
<dbReference type="AlphaFoldDB" id="A0A0L6V995"/>
<dbReference type="VEuPathDB" id="FungiDB:VP01_2192g1"/>
<keyword evidence="1" id="KW-1133">Transmembrane helix</keyword>
<proteinExistence type="predicted"/>
<feature type="transmembrane region" description="Helical" evidence="1">
    <location>
        <begin position="220"/>
        <end position="241"/>
    </location>
</feature>
<accession>A0A0L6V995</accession>